<name>A0A0H1B3J0_9EURO</name>
<proteinExistence type="predicted"/>
<sequence length="150" mass="17211">MVRWFICHIDREGKLFSIFLPDRDFLSPVPPPVGIERDLQLVDKFLKAALERTVLTMTNAQLHAKTFSSHVGLALIFECAEVYCQNDTVECGYKHVSRTDRIIIRDEPRIRINAMFNRGYWVITTQVEPGQKYIGVILDQIRPGAGSRYG</sequence>
<reference evidence="2" key="1">
    <citation type="journal article" date="2015" name="PLoS Genet.">
        <title>The dynamic genome and transcriptome of the human fungal pathogen Blastomyces and close relative Emmonsia.</title>
        <authorList>
            <person name="Munoz J.F."/>
            <person name="Gauthier G.M."/>
            <person name="Desjardins C.A."/>
            <person name="Gallo J.E."/>
            <person name="Holder J."/>
            <person name="Sullivan T.D."/>
            <person name="Marty A.J."/>
            <person name="Carmen J.C."/>
            <person name="Chen Z."/>
            <person name="Ding L."/>
            <person name="Gujja S."/>
            <person name="Magrini V."/>
            <person name="Misas E."/>
            <person name="Mitreva M."/>
            <person name="Priest M."/>
            <person name="Saif S."/>
            <person name="Whiston E.A."/>
            <person name="Young S."/>
            <person name="Zeng Q."/>
            <person name="Goldman W.E."/>
            <person name="Mardis E.R."/>
            <person name="Taylor J.W."/>
            <person name="McEwen J.G."/>
            <person name="Clay O.K."/>
            <person name="Klein B.S."/>
            <person name="Cuomo C.A."/>
        </authorList>
    </citation>
    <scope>NUCLEOTIDE SEQUENCE [LARGE SCALE GENOMIC DNA]</scope>
    <source>
        <strain evidence="2">UAMH 139</strain>
    </source>
</reference>
<gene>
    <name evidence="1" type="ORF">EMPG_10648</name>
</gene>
<protein>
    <submittedName>
        <fullName evidence="1">Uncharacterized protein</fullName>
    </submittedName>
</protein>
<keyword evidence="2" id="KW-1185">Reference proteome</keyword>
<dbReference type="Proteomes" id="UP000053573">
    <property type="component" value="Unassembled WGS sequence"/>
</dbReference>
<dbReference type="EMBL" id="LDEV01003395">
    <property type="protein sequence ID" value="KLJ05940.1"/>
    <property type="molecule type" value="Genomic_DNA"/>
</dbReference>
<organism evidence="1 2">
    <name type="scientific">Blastomyces silverae</name>
    <dbReference type="NCBI Taxonomy" id="2060906"/>
    <lineage>
        <taxon>Eukaryota</taxon>
        <taxon>Fungi</taxon>
        <taxon>Dikarya</taxon>
        <taxon>Ascomycota</taxon>
        <taxon>Pezizomycotina</taxon>
        <taxon>Eurotiomycetes</taxon>
        <taxon>Eurotiomycetidae</taxon>
        <taxon>Onygenales</taxon>
        <taxon>Ajellomycetaceae</taxon>
        <taxon>Blastomyces</taxon>
    </lineage>
</organism>
<evidence type="ECO:0000313" key="2">
    <source>
        <dbReference type="Proteomes" id="UP000053573"/>
    </source>
</evidence>
<comment type="caution">
    <text evidence="1">The sequence shown here is derived from an EMBL/GenBank/DDBJ whole genome shotgun (WGS) entry which is preliminary data.</text>
</comment>
<dbReference type="AlphaFoldDB" id="A0A0H1B3J0"/>
<accession>A0A0H1B3J0</accession>
<evidence type="ECO:0000313" key="1">
    <source>
        <dbReference type="EMBL" id="KLJ05940.1"/>
    </source>
</evidence>